<evidence type="ECO:0000256" key="6">
    <source>
        <dbReference type="ARBA" id="ARBA00033752"/>
    </source>
</evidence>
<dbReference type="Proteomes" id="UP000322899">
    <property type="component" value="Unassembled WGS sequence"/>
</dbReference>
<reference evidence="11 12" key="1">
    <citation type="submission" date="2019-07" db="EMBL/GenBank/DDBJ databases">
        <title>Genomes of Cafeteria roenbergensis.</title>
        <authorList>
            <person name="Fischer M.G."/>
            <person name="Hackl T."/>
            <person name="Roman M."/>
        </authorList>
    </citation>
    <scope>NUCLEOTIDE SEQUENCE [LARGE SCALE GENOMIC DNA]</scope>
    <source>
        <strain evidence="8 12">BVI</strain>
        <strain evidence="9 13">Cflag</strain>
        <strain evidence="10 11">E4-10P</strain>
    </source>
</reference>
<comment type="subcellular location">
    <subcellularLocation>
        <location evidence="1">Mitochondrion</location>
    </subcellularLocation>
</comment>
<dbReference type="GO" id="GO:0005762">
    <property type="term" value="C:mitochondrial large ribosomal subunit"/>
    <property type="evidence" value="ECO:0007669"/>
    <property type="project" value="TreeGrafter"/>
</dbReference>
<protein>
    <recommendedName>
        <fullName evidence="7">Large ribosomal subunit protein mL54</fullName>
    </recommendedName>
</protein>
<keyword evidence="3" id="KW-0689">Ribosomal protein</keyword>
<evidence type="ECO:0000313" key="13">
    <source>
        <dbReference type="Proteomes" id="UP000325113"/>
    </source>
</evidence>
<name>A0A5A8DKY0_CAFRO</name>
<comment type="similarity">
    <text evidence="6">Belongs to the mitochondrion-specific ribosomal protein mL54 family.</text>
</comment>
<evidence type="ECO:0000256" key="3">
    <source>
        <dbReference type="ARBA" id="ARBA00022980"/>
    </source>
</evidence>
<gene>
    <name evidence="10" type="ORF">FNF27_07565</name>
    <name evidence="8" type="ORF">FNF29_03409</name>
    <name evidence="9" type="ORF">FNF31_03199</name>
</gene>
<keyword evidence="12" id="KW-1185">Reference proteome</keyword>
<evidence type="ECO:0000256" key="2">
    <source>
        <dbReference type="ARBA" id="ARBA00022946"/>
    </source>
</evidence>
<evidence type="ECO:0000256" key="1">
    <source>
        <dbReference type="ARBA" id="ARBA00004173"/>
    </source>
</evidence>
<dbReference type="Proteomes" id="UP000325113">
    <property type="component" value="Unassembled WGS sequence"/>
</dbReference>
<evidence type="ECO:0000313" key="11">
    <source>
        <dbReference type="Proteomes" id="UP000322899"/>
    </source>
</evidence>
<evidence type="ECO:0000256" key="7">
    <source>
        <dbReference type="ARBA" id="ARBA00035179"/>
    </source>
</evidence>
<evidence type="ECO:0000313" key="12">
    <source>
        <dbReference type="Proteomes" id="UP000323011"/>
    </source>
</evidence>
<dbReference type="OrthoDB" id="197061at2759"/>
<dbReference type="PANTHER" id="PTHR28595:SF1">
    <property type="entry name" value="LARGE RIBOSOMAL SUBUNIT PROTEIN ML54"/>
    <property type="match status" value="1"/>
</dbReference>
<dbReference type="EMBL" id="VLTM01000026">
    <property type="protein sequence ID" value="KAA0162671.1"/>
    <property type="molecule type" value="Genomic_DNA"/>
</dbReference>
<comment type="caution">
    <text evidence="10">The sequence shown here is derived from an EMBL/GenBank/DDBJ whole genome shotgun (WGS) entry which is preliminary data.</text>
</comment>
<evidence type="ECO:0000313" key="8">
    <source>
        <dbReference type="EMBL" id="KAA0153221.1"/>
    </source>
</evidence>
<dbReference type="PANTHER" id="PTHR28595">
    <property type="entry name" value="39S RIBOSOMAL PROTEIN L54, MITOCHONDRIAL"/>
    <property type="match status" value="1"/>
</dbReference>
<sequence>MSASLALRARSAASMAVRAAAWRAPRQALHASAASLKELPPGPAPGTVIPVGITKDGQDPVVLEDSEYPEWLFRVGAEESETTEEMLSKGVKNLSYLDSAKLFRMLRRDKIKQHNSTNRKVA</sequence>
<dbReference type="InterPro" id="IPR013870">
    <property type="entry name" value="Ribosomal_mL54"/>
</dbReference>
<proteinExistence type="inferred from homology"/>
<dbReference type="Proteomes" id="UP000323011">
    <property type="component" value="Unassembled WGS sequence"/>
</dbReference>
<dbReference type="AlphaFoldDB" id="A0A5A8DKY0"/>
<evidence type="ECO:0000313" key="10">
    <source>
        <dbReference type="EMBL" id="KAA0165878.1"/>
    </source>
</evidence>
<dbReference type="Pfam" id="PF08561">
    <property type="entry name" value="Ribosomal_L37"/>
    <property type="match status" value="1"/>
</dbReference>
<dbReference type="GO" id="GO:0003735">
    <property type="term" value="F:structural constituent of ribosome"/>
    <property type="evidence" value="ECO:0007669"/>
    <property type="project" value="TreeGrafter"/>
</dbReference>
<evidence type="ECO:0000256" key="4">
    <source>
        <dbReference type="ARBA" id="ARBA00023128"/>
    </source>
</evidence>
<keyword evidence="2" id="KW-0809">Transit peptide</keyword>
<keyword evidence="5" id="KW-0687">Ribonucleoprotein</keyword>
<evidence type="ECO:0000313" key="9">
    <source>
        <dbReference type="EMBL" id="KAA0162671.1"/>
    </source>
</evidence>
<dbReference type="EMBL" id="VLTO01000091">
    <property type="protein sequence ID" value="KAA0165878.1"/>
    <property type="molecule type" value="Genomic_DNA"/>
</dbReference>
<dbReference type="EMBL" id="VLTN01000017">
    <property type="protein sequence ID" value="KAA0153221.1"/>
    <property type="molecule type" value="Genomic_DNA"/>
</dbReference>
<evidence type="ECO:0000256" key="5">
    <source>
        <dbReference type="ARBA" id="ARBA00023274"/>
    </source>
</evidence>
<organism evidence="10 11">
    <name type="scientific">Cafeteria roenbergensis</name>
    <name type="common">Marine flagellate</name>
    <dbReference type="NCBI Taxonomy" id="33653"/>
    <lineage>
        <taxon>Eukaryota</taxon>
        <taxon>Sar</taxon>
        <taxon>Stramenopiles</taxon>
        <taxon>Bigyra</taxon>
        <taxon>Opalozoa</taxon>
        <taxon>Bicosoecida</taxon>
        <taxon>Cafeteriaceae</taxon>
        <taxon>Cafeteria</taxon>
    </lineage>
</organism>
<keyword evidence="4" id="KW-0496">Mitochondrion</keyword>
<accession>A0A5A8DKY0</accession>